<accession>A0A562JAH2</accession>
<dbReference type="GO" id="GO:0008652">
    <property type="term" value="P:amino acid biosynthetic process"/>
    <property type="evidence" value="ECO:0007669"/>
    <property type="project" value="UniProtKB-ARBA"/>
</dbReference>
<dbReference type="Gene3D" id="3.20.10.10">
    <property type="entry name" value="D-amino Acid Aminotransferase, subunit A, domain 2"/>
    <property type="match status" value="1"/>
</dbReference>
<evidence type="ECO:0000256" key="4">
    <source>
        <dbReference type="RuleBase" id="RU004106"/>
    </source>
</evidence>
<dbReference type="InterPro" id="IPR001544">
    <property type="entry name" value="Aminotrans_IV"/>
</dbReference>
<dbReference type="Gene3D" id="3.30.470.10">
    <property type="match status" value="1"/>
</dbReference>
<evidence type="ECO:0000313" key="7">
    <source>
        <dbReference type="Proteomes" id="UP000315343"/>
    </source>
</evidence>
<keyword evidence="3 5" id="KW-0663">Pyridoxal phosphate</keyword>
<comment type="similarity">
    <text evidence="2 4">Belongs to the class-IV pyridoxal-phosphate-dependent aminotransferase family.</text>
</comment>
<evidence type="ECO:0000256" key="2">
    <source>
        <dbReference type="ARBA" id="ARBA00009320"/>
    </source>
</evidence>
<comment type="cofactor">
    <cofactor evidence="1 5">
        <name>pyridoxal 5'-phosphate</name>
        <dbReference type="ChEBI" id="CHEBI:597326"/>
    </cofactor>
</comment>
<comment type="caution">
    <text evidence="6">The sequence shown here is derived from an EMBL/GenBank/DDBJ whole genome shotgun (WGS) entry which is preliminary data.</text>
</comment>
<dbReference type="OrthoDB" id="9805628at2"/>
<dbReference type="InterPro" id="IPR043131">
    <property type="entry name" value="BCAT-like_N"/>
</dbReference>
<dbReference type="GO" id="GO:0046394">
    <property type="term" value="P:carboxylic acid biosynthetic process"/>
    <property type="evidence" value="ECO:0007669"/>
    <property type="project" value="UniProtKB-ARBA"/>
</dbReference>
<sequence length="267" mass="30898">MINIVSHKNVANNKLVSKEEMEELLKKDSAKIYEVIRVVEGRPVFLREHFDRMNESIRLSGLKGVLDYEYYMRSAEMLISANNLLNCNIRVSYYFTHEDVLLFYFIESHYPSKKQFQEGVDTVTVKMHRKNPNVKAFEKNFKEEVQKVIDETGSFEAILVNDDNTVSEGSKSNIFFVKKNKIITSPDEAVLLGVTRSKVIEVCMMNNVEVEKRTVHFDELNSFDAAFITGTSNDVLPIRKIDEKLYNSAGNDVVRKVSRLYLEEMKK</sequence>
<organism evidence="6 7">
    <name type="scientific">Sedimentibacter saalensis</name>
    <dbReference type="NCBI Taxonomy" id="130788"/>
    <lineage>
        <taxon>Bacteria</taxon>
        <taxon>Bacillati</taxon>
        <taxon>Bacillota</taxon>
        <taxon>Tissierellia</taxon>
        <taxon>Sedimentibacter</taxon>
    </lineage>
</organism>
<evidence type="ECO:0000256" key="5">
    <source>
        <dbReference type="RuleBase" id="RU004516"/>
    </source>
</evidence>
<keyword evidence="6" id="KW-0032">Aminotransferase</keyword>
<dbReference type="CDD" id="cd00449">
    <property type="entry name" value="PLPDE_IV"/>
    <property type="match status" value="1"/>
</dbReference>
<dbReference type="InterPro" id="IPR018300">
    <property type="entry name" value="Aminotrans_IV_CS"/>
</dbReference>
<dbReference type="AlphaFoldDB" id="A0A562JAH2"/>
<evidence type="ECO:0000256" key="1">
    <source>
        <dbReference type="ARBA" id="ARBA00001933"/>
    </source>
</evidence>
<dbReference type="GO" id="GO:0005829">
    <property type="term" value="C:cytosol"/>
    <property type="evidence" value="ECO:0007669"/>
    <property type="project" value="TreeGrafter"/>
</dbReference>
<dbReference type="RefSeq" id="WP_145083445.1">
    <property type="nucleotide sequence ID" value="NZ_JAYFNS010000022.1"/>
</dbReference>
<keyword evidence="6" id="KW-0808">Transferase</keyword>
<dbReference type="GO" id="GO:0008483">
    <property type="term" value="F:transaminase activity"/>
    <property type="evidence" value="ECO:0007669"/>
    <property type="project" value="UniProtKB-KW"/>
</dbReference>
<dbReference type="EMBL" id="VLKH01000005">
    <property type="protein sequence ID" value="TWH79945.1"/>
    <property type="molecule type" value="Genomic_DNA"/>
</dbReference>
<dbReference type="SUPFAM" id="SSF56752">
    <property type="entry name" value="D-aminoacid aminotransferase-like PLP-dependent enzymes"/>
    <property type="match status" value="1"/>
</dbReference>
<evidence type="ECO:0000313" key="6">
    <source>
        <dbReference type="EMBL" id="TWH79945.1"/>
    </source>
</evidence>
<dbReference type="Pfam" id="PF01063">
    <property type="entry name" value="Aminotran_4"/>
    <property type="match status" value="1"/>
</dbReference>
<dbReference type="InterPro" id="IPR036038">
    <property type="entry name" value="Aminotransferase-like"/>
</dbReference>
<gene>
    <name evidence="6" type="ORF">LY60_02265</name>
</gene>
<keyword evidence="7" id="KW-1185">Reference proteome</keyword>
<dbReference type="PANTHER" id="PTHR42743:SF11">
    <property type="entry name" value="AMINODEOXYCHORISMATE LYASE"/>
    <property type="match status" value="1"/>
</dbReference>
<dbReference type="FunFam" id="3.20.10.10:FF:000002">
    <property type="entry name" value="D-alanine aminotransferase"/>
    <property type="match status" value="1"/>
</dbReference>
<dbReference type="PANTHER" id="PTHR42743">
    <property type="entry name" value="AMINO-ACID AMINOTRANSFERASE"/>
    <property type="match status" value="1"/>
</dbReference>
<dbReference type="InterPro" id="IPR050571">
    <property type="entry name" value="Class-IV_PLP-Dep_Aminotrnsfr"/>
</dbReference>
<dbReference type="PROSITE" id="PS00770">
    <property type="entry name" value="AA_TRANSFER_CLASS_4"/>
    <property type="match status" value="1"/>
</dbReference>
<proteinExistence type="inferred from homology"/>
<reference evidence="6 7" key="1">
    <citation type="submission" date="2019-07" db="EMBL/GenBank/DDBJ databases">
        <title>Genomic Encyclopedia of Type Strains, Phase I: the one thousand microbial genomes (KMG-I) project.</title>
        <authorList>
            <person name="Kyrpides N."/>
        </authorList>
    </citation>
    <scope>NUCLEOTIDE SEQUENCE [LARGE SCALE GENOMIC DNA]</scope>
    <source>
        <strain evidence="6 7">DSM 13558</strain>
    </source>
</reference>
<dbReference type="InterPro" id="IPR043132">
    <property type="entry name" value="BCAT-like_C"/>
</dbReference>
<evidence type="ECO:0000256" key="3">
    <source>
        <dbReference type="ARBA" id="ARBA00022898"/>
    </source>
</evidence>
<dbReference type="Proteomes" id="UP000315343">
    <property type="component" value="Unassembled WGS sequence"/>
</dbReference>
<name>A0A562JAH2_9FIRM</name>
<protein>
    <submittedName>
        <fullName evidence="6">Branched-chain amino acid aminotransferase</fullName>
    </submittedName>
</protein>